<keyword evidence="1" id="KW-0140">cGMP</keyword>
<keyword evidence="6" id="KW-0142">cGMP-binding</keyword>
<evidence type="ECO:0000313" key="10">
    <source>
        <dbReference type="Proteomes" id="UP000031599"/>
    </source>
</evidence>
<dbReference type="Pfam" id="PF00027">
    <property type="entry name" value="cNMP_binding"/>
    <property type="match status" value="1"/>
</dbReference>
<dbReference type="AlphaFoldDB" id="A0A0C2DAW8"/>
<dbReference type="PROSITE" id="PS50011">
    <property type="entry name" value="PROTEIN_KINASE_DOM"/>
    <property type="match status" value="1"/>
</dbReference>
<dbReference type="InterPro" id="IPR000719">
    <property type="entry name" value="Prot_kinase_dom"/>
</dbReference>
<gene>
    <name evidence="9" type="ORF">DB30_07665</name>
</gene>
<dbReference type="SMART" id="SM00100">
    <property type="entry name" value="cNMP"/>
    <property type="match status" value="1"/>
</dbReference>
<dbReference type="InterPro" id="IPR008271">
    <property type="entry name" value="Ser/Thr_kinase_AS"/>
</dbReference>
<evidence type="ECO:0000256" key="6">
    <source>
        <dbReference type="ARBA" id="ARBA00022992"/>
    </source>
</evidence>
<keyword evidence="4" id="KW-0418">Kinase</keyword>
<evidence type="ECO:0000256" key="2">
    <source>
        <dbReference type="ARBA" id="ARBA00022679"/>
    </source>
</evidence>
<organism evidence="9 10">
    <name type="scientific">Enhygromyxa salina</name>
    <dbReference type="NCBI Taxonomy" id="215803"/>
    <lineage>
        <taxon>Bacteria</taxon>
        <taxon>Pseudomonadati</taxon>
        <taxon>Myxococcota</taxon>
        <taxon>Polyangia</taxon>
        <taxon>Nannocystales</taxon>
        <taxon>Nannocystaceae</taxon>
        <taxon>Enhygromyxa</taxon>
    </lineage>
</organism>
<feature type="domain" description="Cyclic nucleotide-binding" evidence="8">
    <location>
        <begin position="291"/>
        <end position="377"/>
    </location>
</feature>
<dbReference type="PROSITE" id="PS00108">
    <property type="entry name" value="PROTEIN_KINASE_ST"/>
    <property type="match status" value="1"/>
</dbReference>
<evidence type="ECO:0000256" key="3">
    <source>
        <dbReference type="ARBA" id="ARBA00022741"/>
    </source>
</evidence>
<sequence length="497" mass="55242">MASVEAAIDRTLGRRVAIKLMLEEHQRAMLAVRSFIREAQITGQLDHPNIVPVHELGVDASGRLFFTMKLVEGRTLLQLIDELRANQDRYDRRGFKVSTTVEHDELLRLIDVFLKVLDAVAFAHSRGVAHCDIKAENVMVGDYGQVYLMDWGISKVLPEREVAAPFVRPTRVRNTLPPGADRANLVIGTPAYMSPEQARGEQREVDHRTDVFALGAMLFEILTGHPPYQGHDAAEELEQAKACKPVLLPHLPIVRELRRIVGVAMHADPAQRYQSVELFRADLQGFMRGGDNFPRRRFAKGEWLIREGEEGDAAFILISGRCEVFKQVNAKQESLRMLGAGDVFGETAILASSPRTASVVALTEVVAMIVTADVLEREVDAMKPWMGSFIGALARRFSDVEDRALKSSASGRGNAVEIANHALMTLETWGQPDAELGKSMSVLSLCKSIAGVHGISEDAVLKVLRQYSQFEIVLTLDVISLRDQRGLIEELGRFVRY</sequence>
<dbReference type="PROSITE" id="PS50042">
    <property type="entry name" value="CNMP_BINDING_3"/>
    <property type="match status" value="1"/>
</dbReference>
<dbReference type="SUPFAM" id="SSF51206">
    <property type="entry name" value="cAMP-binding domain-like"/>
    <property type="match status" value="1"/>
</dbReference>
<dbReference type="InterPro" id="IPR014710">
    <property type="entry name" value="RmlC-like_jellyroll"/>
</dbReference>
<keyword evidence="5" id="KW-0067">ATP-binding</keyword>
<evidence type="ECO:0000256" key="5">
    <source>
        <dbReference type="ARBA" id="ARBA00022840"/>
    </source>
</evidence>
<dbReference type="InterPro" id="IPR018490">
    <property type="entry name" value="cNMP-bd_dom_sf"/>
</dbReference>
<dbReference type="PANTHER" id="PTHR43289">
    <property type="entry name" value="MITOGEN-ACTIVATED PROTEIN KINASE KINASE KINASE 20-RELATED"/>
    <property type="match status" value="1"/>
</dbReference>
<dbReference type="GO" id="GO:0004674">
    <property type="term" value="F:protein serine/threonine kinase activity"/>
    <property type="evidence" value="ECO:0007669"/>
    <property type="project" value="TreeGrafter"/>
</dbReference>
<dbReference type="Proteomes" id="UP000031599">
    <property type="component" value="Unassembled WGS sequence"/>
</dbReference>
<evidence type="ECO:0000256" key="4">
    <source>
        <dbReference type="ARBA" id="ARBA00022777"/>
    </source>
</evidence>
<accession>A0A0C2DAW8</accession>
<evidence type="ECO:0000259" key="8">
    <source>
        <dbReference type="PROSITE" id="PS50042"/>
    </source>
</evidence>
<protein>
    <submittedName>
        <fullName evidence="9">ATP dependent regulatory protein</fullName>
    </submittedName>
</protein>
<evidence type="ECO:0000313" key="9">
    <source>
        <dbReference type="EMBL" id="KIG18650.1"/>
    </source>
</evidence>
<dbReference type="GO" id="GO:0005524">
    <property type="term" value="F:ATP binding"/>
    <property type="evidence" value="ECO:0007669"/>
    <property type="project" value="UniProtKB-KW"/>
</dbReference>
<dbReference type="EMBL" id="JMCC02000009">
    <property type="protein sequence ID" value="KIG18650.1"/>
    <property type="molecule type" value="Genomic_DNA"/>
</dbReference>
<dbReference type="SUPFAM" id="SSF56112">
    <property type="entry name" value="Protein kinase-like (PK-like)"/>
    <property type="match status" value="1"/>
</dbReference>
<reference evidence="9 10" key="1">
    <citation type="submission" date="2014-12" db="EMBL/GenBank/DDBJ databases">
        <title>Genome assembly of Enhygromyxa salina DSM 15201.</title>
        <authorList>
            <person name="Sharma G."/>
            <person name="Subramanian S."/>
        </authorList>
    </citation>
    <scope>NUCLEOTIDE SEQUENCE [LARGE SCALE GENOMIC DNA]</scope>
    <source>
        <strain evidence="9 10">DSM 15201</strain>
    </source>
</reference>
<dbReference type="CDD" id="cd14014">
    <property type="entry name" value="STKc_PknB_like"/>
    <property type="match status" value="1"/>
</dbReference>
<dbReference type="PANTHER" id="PTHR43289:SF6">
    <property type="entry name" value="SERINE_THREONINE-PROTEIN KINASE NEKL-3"/>
    <property type="match status" value="1"/>
</dbReference>
<keyword evidence="2" id="KW-0808">Transferase</keyword>
<evidence type="ECO:0000256" key="1">
    <source>
        <dbReference type="ARBA" id="ARBA00022535"/>
    </source>
</evidence>
<dbReference type="Pfam" id="PF00069">
    <property type="entry name" value="Pkinase"/>
    <property type="match status" value="1"/>
</dbReference>
<evidence type="ECO:0000259" key="7">
    <source>
        <dbReference type="PROSITE" id="PS50011"/>
    </source>
</evidence>
<keyword evidence="3" id="KW-0547">Nucleotide-binding</keyword>
<dbReference type="Gene3D" id="3.30.200.20">
    <property type="entry name" value="Phosphorylase Kinase, domain 1"/>
    <property type="match status" value="1"/>
</dbReference>
<proteinExistence type="predicted"/>
<dbReference type="InterPro" id="IPR000595">
    <property type="entry name" value="cNMP-bd_dom"/>
</dbReference>
<dbReference type="InterPro" id="IPR018488">
    <property type="entry name" value="cNMP-bd_CS"/>
</dbReference>
<dbReference type="PROSITE" id="PS00889">
    <property type="entry name" value="CNMP_BINDING_2"/>
    <property type="match status" value="1"/>
</dbReference>
<dbReference type="CDD" id="cd00038">
    <property type="entry name" value="CAP_ED"/>
    <property type="match status" value="1"/>
</dbReference>
<dbReference type="InterPro" id="IPR011009">
    <property type="entry name" value="Kinase-like_dom_sf"/>
</dbReference>
<name>A0A0C2DAW8_9BACT</name>
<dbReference type="Gene3D" id="2.60.120.10">
    <property type="entry name" value="Jelly Rolls"/>
    <property type="match status" value="1"/>
</dbReference>
<dbReference type="PRINTS" id="PR00103">
    <property type="entry name" value="CAMPKINASE"/>
</dbReference>
<dbReference type="SMART" id="SM00220">
    <property type="entry name" value="S_TKc"/>
    <property type="match status" value="1"/>
</dbReference>
<comment type="caution">
    <text evidence="9">The sequence shown here is derived from an EMBL/GenBank/DDBJ whole genome shotgun (WGS) entry which is preliminary data.</text>
</comment>
<dbReference type="GO" id="GO:0030553">
    <property type="term" value="F:cGMP binding"/>
    <property type="evidence" value="ECO:0007669"/>
    <property type="project" value="UniProtKB-KW"/>
</dbReference>
<feature type="domain" description="Protein kinase" evidence="7">
    <location>
        <begin position="1"/>
        <end position="287"/>
    </location>
</feature>
<dbReference type="Gene3D" id="1.10.510.10">
    <property type="entry name" value="Transferase(Phosphotransferase) domain 1"/>
    <property type="match status" value="1"/>
</dbReference>